<sequence length="44" mass="5423">HRSRKKKAKPRHRRFHPPDRRRWKTPPMVRAARRRSVSSVLRSP</sequence>
<protein>
    <submittedName>
        <fullName evidence="2">Uncharacterized protein</fullName>
    </submittedName>
</protein>
<reference evidence="3" key="2">
    <citation type="journal article" date="2017" name="Nat. Plants">
        <title>The Aegilops tauschii genome reveals multiple impacts of transposons.</title>
        <authorList>
            <person name="Zhao G."/>
            <person name="Zou C."/>
            <person name="Li K."/>
            <person name="Wang K."/>
            <person name="Li T."/>
            <person name="Gao L."/>
            <person name="Zhang X."/>
            <person name="Wang H."/>
            <person name="Yang Z."/>
            <person name="Liu X."/>
            <person name="Jiang W."/>
            <person name="Mao L."/>
            <person name="Kong X."/>
            <person name="Jiao Y."/>
            <person name="Jia J."/>
        </authorList>
    </citation>
    <scope>NUCLEOTIDE SEQUENCE [LARGE SCALE GENOMIC DNA]</scope>
    <source>
        <strain evidence="3">cv. AL8/78</strain>
    </source>
</reference>
<keyword evidence="3" id="KW-1185">Reference proteome</keyword>
<feature type="region of interest" description="Disordered" evidence="1">
    <location>
        <begin position="1"/>
        <end position="44"/>
    </location>
</feature>
<accession>A0A453S6U4</accession>
<evidence type="ECO:0000313" key="2">
    <source>
        <dbReference type="EnsemblPlants" id="AET7Gv20845000.1"/>
    </source>
</evidence>
<dbReference type="Gramene" id="AET7Gv20845000.1">
    <property type="protein sequence ID" value="AET7Gv20845000.1"/>
    <property type="gene ID" value="AET7Gv20845000"/>
</dbReference>
<dbReference type="AlphaFoldDB" id="A0A453S6U4"/>
<evidence type="ECO:0000313" key="3">
    <source>
        <dbReference type="Proteomes" id="UP000015105"/>
    </source>
</evidence>
<evidence type="ECO:0000256" key="1">
    <source>
        <dbReference type="SAM" id="MobiDB-lite"/>
    </source>
</evidence>
<proteinExistence type="predicted"/>
<reference evidence="2" key="3">
    <citation type="journal article" date="2017" name="Nature">
        <title>Genome sequence of the progenitor of the wheat D genome Aegilops tauschii.</title>
        <authorList>
            <person name="Luo M.C."/>
            <person name="Gu Y.Q."/>
            <person name="Puiu D."/>
            <person name="Wang H."/>
            <person name="Twardziok S.O."/>
            <person name="Deal K.R."/>
            <person name="Huo N."/>
            <person name="Zhu T."/>
            <person name="Wang L."/>
            <person name="Wang Y."/>
            <person name="McGuire P.E."/>
            <person name="Liu S."/>
            <person name="Long H."/>
            <person name="Ramasamy R.K."/>
            <person name="Rodriguez J.C."/>
            <person name="Van S.L."/>
            <person name="Yuan L."/>
            <person name="Wang Z."/>
            <person name="Xia Z."/>
            <person name="Xiao L."/>
            <person name="Anderson O.D."/>
            <person name="Ouyang S."/>
            <person name="Liang Y."/>
            <person name="Zimin A.V."/>
            <person name="Pertea G."/>
            <person name="Qi P."/>
            <person name="Bennetzen J.L."/>
            <person name="Dai X."/>
            <person name="Dawson M.W."/>
            <person name="Muller H.G."/>
            <person name="Kugler K."/>
            <person name="Rivarola-Duarte L."/>
            <person name="Spannagl M."/>
            <person name="Mayer K.F.X."/>
            <person name="Lu F.H."/>
            <person name="Bevan M.W."/>
            <person name="Leroy P."/>
            <person name="Li P."/>
            <person name="You F.M."/>
            <person name="Sun Q."/>
            <person name="Liu Z."/>
            <person name="Lyons E."/>
            <person name="Wicker T."/>
            <person name="Salzberg S.L."/>
            <person name="Devos K.M."/>
            <person name="Dvorak J."/>
        </authorList>
    </citation>
    <scope>NUCLEOTIDE SEQUENCE [LARGE SCALE GENOMIC DNA]</scope>
    <source>
        <strain evidence="2">cv. AL8/78</strain>
    </source>
</reference>
<feature type="compositionally biased region" description="Basic residues" evidence="1">
    <location>
        <begin position="1"/>
        <end position="24"/>
    </location>
</feature>
<dbReference type="Proteomes" id="UP000015105">
    <property type="component" value="Chromosome 7D"/>
</dbReference>
<dbReference type="EnsemblPlants" id="AET7Gv20845000.1">
    <property type="protein sequence ID" value="AET7Gv20845000.1"/>
    <property type="gene ID" value="AET7Gv20845000"/>
</dbReference>
<reference evidence="2" key="4">
    <citation type="submission" date="2019-03" db="UniProtKB">
        <authorList>
            <consortium name="EnsemblPlants"/>
        </authorList>
    </citation>
    <scope>IDENTIFICATION</scope>
</reference>
<reference evidence="3" key="1">
    <citation type="journal article" date="2014" name="Science">
        <title>Ancient hybridizations among the ancestral genomes of bread wheat.</title>
        <authorList>
            <consortium name="International Wheat Genome Sequencing Consortium,"/>
            <person name="Marcussen T."/>
            <person name="Sandve S.R."/>
            <person name="Heier L."/>
            <person name="Spannagl M."/>
            <person name="Pfeifer M."/>
            <person name="Jakobsen K.S."/>
            <person name="Wulff B.B."/>
            <person name="Steuernagel B."/>
            <person name="Mayer K.F."/>
            <person name="Olsen O.A."/>
        </authorList>
    </citation>
    <scope>NUCLEOTIDE SEQUENCE [LARGE SCALE GENOMIC DNA]</scope>
    <source>
        <strain evidence="3">cv. AL8/78</strain>
    </source>
</reference>
<name>A0A453S6U4_AEGTS</name>
<organism evidence="2 3">
    <name type="scientific">Aegilops tauschii subsp. strangulata</name>
    <name type="common">Goatgrass</name>
    <dbReference type="NCBI Taxonomy" id="200361"/>
    <lineage>
        <taxon>Eukaryota</taxon>
        <taxon>Viridiplantae</taxon>
        <taxon>Streptophyta</taxon>
        <taxon>Embryophyta</taxon>
        <taxon>Tracheophyta</taxon>
        <taxon>Spermatophyta</taxon>
        <taxon>Magnoliopsida</taxon>
        <taxon>Liliopsida</taxon>
        <taxon>Poales</taxon>
        <taxon>Poaceae</taxon>
        <taxon>BOP clade</taxon>
        <taxon>Pooideae</taxon>
        <taxon>Triticodae</taxon>
        <taxon>Triticeae</taxon>
        <taxon>Triticinae</taxon>
        <taxon>Aegilops</taxon>
    </lineage>
</organism>
<reference evidence="2" key="5">
    <citation type="journal article" date="2021" name="G3 (Bethesda)">
        <title>Aegilops tauschii genome assembly Aet v5.0 features greater sequence contiguity and improved annotation.</title>
        <authorList>
            <person name="Wang L."/>
            <person name="Zhu T."/>
            <person name="Rodriguez J.C."/>
            <person name="Deal K.R."/>
            <person name="Dubcovsky J."/>
            <person name="McGuire P.E."/>
            <person name="Lux T."/>
            <person name="Spannagl M."/>
            <person name="Mayer K.F.X."/>
            <person name="Baldrich P."/>
            <person name="Meyers B.C."/>
            <person name="Huo N."/>
            <person name="Gu Y.Q."/>
            <person name="Zhou H."/>
            <person name="Devos K.M."/>
            <person name="Bennetzen J.L."/>
            <person name="Unver T."/>
            <person name="Budak H."/>
            <person name="Gulick P.J."/>
            <person name="Galiba G."/>
            <person name="Kalapos B."/>
            <person name="Nelson D.R."/>
            <person name="Li P."/>
            <person name="You F.M."/>
            <person name="Luo M.C."/>
            <person name="Dvorak J."/>
        </authorList>
    </citation>
    <scope>NUCLEOTIDE SEQUENCE [LARGE SCALE GENOMIC DNA]</scope>
    <source>
        <strain evidence="2">cv. AL8/78</strain>
    </source>
</reference>